<comment type="caution">
    <text evidence="1">The sequence shown here is derived from an EMBL/GenBank/DDBJ whole genome shotgun (WGS) entry which is preliminary data.</text>
</comment>
<dbReference type="EMBL" id="CBSZ010000387">
    <property type="protein sequence ID" value="CDH26233.1"/>
    <property type="molecule type" value="Genomic_DNA"/>
</dbReference>
<reference evidence="1" key="1">
    <citation type="submission" date="2013-07" db="EMBL/GenBank/DDBJ databases">
        <title>Sub-species coevolution in mutualistic symbiosis.</title>
        <authorList>
            <person name="Murfin K."/>
            <person name="Klassen J."/>
            <person name="Lee M."/>
            <person name="Forst S."/>
            <person name="Stock P."/>
            <person name="Goodrich-Blair H."/>
        </authorList>
    </citation>
    <scope>NUCLEOTIDE SEQUENCE [LARGE SCALE GENOMIC DNA]</scope>
    <source>
        <strain evidence="1">Kraussei Becker Underwood</strain>
    </source>
</reference>
<evidence type="ECO:0000313" key="1">
    <source>
        <dbReference type="EMBL" id="CDH26233.1"/>
    </source>
</evidence>
<accession>A0A077PYD8</accession>
<dbReference type="AlphaFoldDB" id="A0A077PYD8"/>
<dbReference type="HOGENOM" id="CLU_2249041_0_0_6"/>
<dbReference type="Proteomes" id="UP000028493">
    <property type="component" value="Unassembled WGS sequence"/>
</dbReference>
<protein>
    <submittedName>
        <fullName evidence="1">Uncharacterized protein</fullName>
    </submittedName>
</protein>
<proteinExistence type="predicted"/>
<dbReference type="RefSeq" id="WP_155271932.1">
    <property type="nucleotide sequence ID" value="NZ_CAWLXS010000051.1"/>
</dbReference>
<gene>
    <name evidence="1" type="ORF">XBKB1_520002</name>
</gene>
<name>A0A077PYD8_XENBV</name>
<organism evidence="1">
    <name type="scientific">Xenorhabdus bovienii str. kraussei Becker Underwood</name>
    <dbReference type="NCBI Taxonomy" id="1398204"/>
    <lineage>
        <taxon>Bacteria</taxon>
        <taxon>Pseudomonadati</taxon>
        <taxon>Pseudomonadota</taxon>
        <taxon>Gammaproteobacteria</taxon>
        <taxon>Enterobacterales</taxon>
        <taxon>Morganellaceae</taxon>
        <taxon>Xenorhabdus</taxon>
    </lineage>
</organism>
<sequence>MEIIVNFPKVNSRLELKNDDDMKQLSILSFSSKRVTTLEADVYVCLQKEDEALSYETPHVKLFYVEDYDERSTFSDFELRATEWAKSKSLEFMSRINKVQSLAP</sequence>